<dbReference type="SUPFAM" id="SSF141868">
    <property type="entry name" value="EAL domain-like"/>
    <property type="match status" value="1"/>
</dbReference>
<dbReference type="SMART" id="SM00052">
    <property type="entry name" value="EAL"/>
    <property type="match status" value="1"/>
</dbReference>
<dbReference type="InterPro" id="IPR014408">
    <property type="entry name" value="dGMP_Pdiesterase_EAL/HD-GYP"/>
</dbReference>
<dbReference type="Gene3D" id="1.10.3210.10">
    <property type="entry name" value="Hypothetical protein af1432"/>
    <property type="match status" value="1"/>
</dbReference>
<proteinExistence type="predicted"/>
<dbReference type="PROSITE" id="PS50883">
    <property type="entry name" value="EAL"/>
    <property type="match status" value="1"/>
</dbReference>
<protein>
    <submittedName>
        <fullName evidence="3">HDOD domain-containing protein</fullName>
    </submittedName>
</protein>
<dbReference type="Pfam" id="PF00563">
    <property type="entry name" value="EAL"/>
    <property type="match status" value="1"/>
</dbReference>
<sequence length="407" mass="46312">MHVLAKQAIYNKRENVVFWEVFVQDATTGKYPKDIDPLKATTIAVDLLVELGAYRVGEGKIVFVNVPAIFLEASMFDLLSPEYVGIELVENKNITTQTYNAIELLLKRGFKFCIDDFGFERIDYLPLLGKAHFVKIDIKNSPYNWDELKEVITILKNLKKSVIAKNIETEEDYKRAKEYGFDYFQGSYLSPPTLVKDTRTISYLKSTLLELYQALKEDDMKRIVSVLERDVGAAYKLLKFANSALFPRIKNISSLEEAVDYLGFDNIVKFAIVLALSEMFAKGDEKRHWERALYRACLAEKLAEIYSPNLKAKAHTAGLFSLSQEIFGQKPEKLALELGLDKDILEAFEKKLNELSFILSLVELLEDSQDPKTLEKIAKILKTSPDVVKSIVESAKKESMTITQELA</sequence>
<dbReference type="Pfam" id="PF08668">
    <property type="entry name" value="HDOD"/>
    <property type="match status" value="1"/>
</dbReference>
<dbReference type="SUPFAM" id="SSF109604">
    <property type="entry name" value="HD-domain/PDEase-like"/>
    <property type="match status" value="1"/>
</dbReference>
<accession>A0A7C5T086</accession>
<organism evidence="3">
    <name type="scientific">Thermocrinis ruber</name>
    <dbReference type="NCBI Taxonomy" id="75906"/>
    <lineage>
        <taxon>Bacteria</taxon>
        <taxon>Pseudomonadati</taxon>
        <taxon>Aquificota</taxon>
        <taxon>Aquificia</taxon>
        <taxon>Aquificales</taxon>
        <taxon>Aquificaceae</taxon>
        <taxon>Thermocrinis</taxon>
    </lineage>
</organism>
<dbReference type="PIRSF" id="PIRSF003180">
    <property type="entry name" value="DiGMPpdiest_YuxH"/>
    <property type="match status" value="1"/>
</dbReference>
<feature type="domain" description="HDOD" evidence="2">
    <location>
        <begin position="198"/>
        <end position="384"/>
    </location>
</feature>
<dbReference type="InterPro" id="IPR052340">
    <property type="entry name" value="RNase_Y/CdgJ"/>
</dbReference>
<name>A0A7C5T086_9AQUI</name>
<dbReference type="AlphaFoldDB" id="A0A7C5T086"/>
<dbReference type="InterPro" id="IPR035919">
    <property type="entry name" value="EAL_sf"/>
</dbReference>
<feature type="domain" description="EAL" evidence="1">
    <location>
        <begin position="1"/>
        <end position="206"/>
    </location>
</feature>
<comment type="caution">
    <text evidence="3">The sequence shown here is derived from an EMBL/GenBank/DDBJ whole genome shotgun (WGS) entry which is preliminary data.</text>
</comment>
<dbReference type="InterPro" id="IPR013976">
    <property type="entry name" value="HDOD"/>
</dbReference>
<dbReference type="PANTHER" id="PTHR33525">
    <property type="match status" value="1"/>
</dbReference>
<dbReference type="InterPro" id="IPR001633">
    <property type="entry name" value="EAL_dom"/>
</dbReference>
<dbReference type="PANTHER" id="PTHR33525:SF4">
    <property type="entry name" value="CYCLIC DI-GMP PHOSPHODIESTERASE CDGJ"/>
    <property type="match status" value="1"/>
</dbReference>
<dbReference type="EMBL" id="DSAC01000064">
    <property type="protein sequence ID" value="HHO74022.1"/>
    <property type="molecule type" value="Genomic_DNA"/>
</dbReference>
<evidence type="ECO:0000259" key="1">
    <source>
        <dbReference type="PROSITE" id="PS50883"/>
    </source>
</evidence>
<dbReference type="Gene3D" id="3.20.20.450">
    <property type="entry name" value="EAL domain"/>
    <property type="match status" value="1"/>
</dbReference>
<evidence type="ECO:0000313" key="3">
    <source>
        <dbReference type="EMBL" id="HHO74022.1"/>
    </source>
</evidence>
<evidence type="ECO:0000259" key="2">
    <source>
        <dbReference type="PROSITE" id="PS51833"/>
    </source>
</evidence>
<dbReference type="PROSITE" id="PS51833">
    <property type="entry name" value="HDOD"/>
    <property type="match status" value="1"/>
</dbReference>
<gene>
    <name evidence="3" type="ORF">ENN04_05210</name>
</gene>
<reference evidence="3" key="1">
    <citation type="journal article" date="2020" name="mSystems">
        <title>Genome- and Community-Level Interaction Insights into Carbon Utilization and Element Cycling Functions of Hydrothermarchaeota in Hydrothermal Sediment.</title>
        <authorList>
            <person name="Zhou Z."/>
            <person name="Liu Y."/>
            <person name="Xu W."/>
            <person name="Pan J."/>
            <person name="Luo Z.H."/>
            <person name="Li M."/>
        </authorList>
    </citation>
    <scope>NUCLEOTIDE SEQUENCE [LARGE SCALE GENOMIC DNA]</scope>
    <source>
        <strain evidence="3">SpSt-114</strain>
    </source>
</reference>